<dbReference type="Pfam" id="PF00059">
    <property type="entry name" value="Lectin_C"/>
    <property type="match status" value="1"/>
</dbReference>
<evidence type="ECO:0000256" key="14">
    <source>
        <dbReference type="ARBA" id="ARBA00037480"/>
    </source>
</evidence>
<keyword evidence="3" id="KW-0767">Surface film</keyword>
<dbReference type="InterPro" id="IPR016186">
    <property type="entry name" value="C-type_lectin-like/link_sf"/>
</dbReference>
<evidence type="ECO:0000256" key="4">
    <source>
        <dbReference type="ARBA" id="ARBA00022525"/>
    </source>
</evidence>
<dbReference type="GO" id="GO:0005615">
    <property type="term" value="C:extracellular space"/>
    <property type="evidence" value="ECO:0007669"/>
    <property type="project" value="TreeGrafter"/>
</dbReference>
<feature type="domain" description="C-type lectin" evidence="20">
    <location>
        <begin position="209"/>
        <end position="301"/>
    </location>
</feature>
<gene>
    <name evidence="21" type="ORF">DR999_PMT07472</name>
</gene>
<dbReference type="InterPro" id="IPR016187">
    <property type="entry name" value="CTDL_fold"/>
</dbReference>
<comment type="similarity">
    <text evidence="15">Belongs to the SFTPA family.</text>
</comment>
<comment type="function">
    <text evidence="14">In presence of calcium ions, it binds to surfactant phospholipids and contributes to lower the surface tension at the air-liquid interface in the alveoli of the mammalian lung and is essential for normal respiration. Enhances the expression of MYO18A/SP-R210 on alveolar macrophages.</text>
</comment>
<feature type="compositionally biased region" description="Basic and acidic residues" evidence="18">
    <location>
        <begin position="50"/>
        <end position="65"/>
    </location>
</feature>
<keyword evidence="22" id="KW-1185">Reference proteome</keyword>
<evidence type="ECO:0000256" key="6">
    <source>
        <dbReference type="ARBA" id="ARBA00022713"/>
    </source>
</evidence>
<comment type="subunit">
    <text evidence="16">Oligomeric complex of 6 set of homotrimers.</text>
</comment>
<evidence type="ECO:0000256" key="7">
    <source>
        <dbReference type="ARBA" id="ARBA00022723"/>
    </source>
</evidence>
<dbReference type="PANTHER" id="PTHR24024">
    <property type="entry name" value="PULMONARY SURFACTANT-ASSOCIATED PROTEIN A"/>
    <property type="match status" value="1"/>
</dbReference>
<evidence type="ECO:0000313" key="22">
    <source>
        <dbReference type="Proteomes" id="UP000297703"/>
    </source>
</evidence>
<dbReference type="Gene3D" id="1.20.5.320">
    <property type="entry name" value="6-Phosphogluconate Dehydrogenase, domain 3"/>
    <property type="match status" value="1"/>
</dbReference>
<accession>A0A4D9EKH6</accession>
<keyword evidence="13" id="KW-0325">Glycoprotein</keyword>
<dbReference type="InterPro" id="IPR051077">
    <property type="entry name" value="Ca-dependent_lectin"/>
</dbReference>
<evidence type="ECO:0000256" key="18">
    <source>
        <dbReference type="SAM" id="MobiDB-lite"/>
    </source>
</evidence>
<dbReference type="GO" id="GO:0030246">
    <property type="term" value="F:carbohydrate binding"/>
    <property type="evidence" value="ECO:0007669"/>
    <property type="project" value="UniProtKB-KW"/>
</dbReference>
<evidence type="ECO:0000256" key="19">
    <source>
        <dbReference type="SAM" id="SignalP"/>
    </source>
</evidence>
<reference evidence="21 22" key="1">
    <citation type="submission" date="2019-04" db="EMBL/GenBank/DDBJ databases">
        <title>Draft genome of the big-headed turtle Platysternon megacephalum.</title>
        <authorList>
            <person name="Gong S."/>
        </authorList>
    </citation>
    <scope>NUCLEOTIDE SEQUENCE [LARGE SCALE GENOMIC DNA]</scope>
    <source>
        <strain evidence="21">DO16091913</strain>
        <tissue evidence="21">Muscle</tissue>
    </source>
</reference>
<dbReference type="EMBL" id="QXTE01000052">
    <property type="protein sequence ID" value="TFK09455.1"/>
    <property type="molecule type" value="Genomic_DNA"/>
</dbReference>
<dbReference type="SUPFAM" id="SSF56436">
    <property type="entry name" value="C-type lectin-like"/>
    <property type="match status" value="1"/>
</dbReference>
<reference evidence="21 22" key="2">
    <citation type="submission" date="2019-04" db="EMBL/GenBank/DDBJ databases">
        <title>The genome sequence of big-headed turtle.</title>
        <authorList>
            <person name="Gong S."/>
        </authorList>
    </citation>
    <scope>NUCLEOTIDE SEQUENCE [LARGE SCALE GENOMIC DNA]</scope>
    <source>
        <strain evidence="21">DO16091913</strain>
        <tissue evidence="21">Muscle</tissue>
    </source>
</reference>
<keyword evidence="7" id="KW-0479">Metal-binding</keyword>
<dbReference type="InterPro" id="IPR018378">
    <property type="entry name" value="C-type_lectin_CS"/>
</dbReference>
<keyword evidence="4" id="KW-0964">Secreted</keyword>
<feature type="signal peptide" evidence="19">
    <location>
        <begin position="1"/>
        <end position="21"/>
    </location>
</feature>
<feature type="compositionally biased region" description="Basic and acidic residues" evidence="18">
    <location>
        <begin position="139"/>
        <end position="148"/>
    </location>
</feature>
<dbReference type="Proteomes" id="UP000297703">
    <property type="component" value="Unassembled WGS sequence"/>
</dbReference>
<evidence type="ECO:0000256" key="2">
    <source>
        <dbReference type="ARBA" id="ARBA00004498"/>
    </source>
</evidence>
<dbReference type="OrthoDB" id="7357196at2759"/>
<evidence type="ECO:0000256" key="13">
    <source>
        <dbReference type="ARBA" id="ARBA00023180"/>
    </source>
</evidence>
<evidence type="ECO:0000256" key="1">
    <source>
        <dbReference type="ARBA" id="ARBA00004364"/>
    </source>
</evidence>
<evidence type="ECO:0000313" key="21">
    <source>
        <dbReference type="EMBL" id="TFK09455.1"/>
    </source>
</evidence>
<evidence type="ECO:0000256" key="5">
    <source>
        <dbReference type="ARBA" id="ARBA00022530"/>
    </source>
</evidence>
<dbReference type="PANTHER" id="PTHR24024:SF13">
    <property type="entry name" value="PULMONARY SURFACTANT-ASSOCIATED PROTEIN A1"/>
    <property type="match status" value="1"/>
</dbReference>
<dbReference type="GO" id="GO:0005771">
    <property type="term" value="C:multivesicular body"/>
    <property type="evidence" value="ECO:0007669"/>
    <property type="project" value="TreeGrafter"/>
</dbReference>
<evidence type="ECO:0000256" key="15">
    <source>
        <dbReference type="ARBA" id="ARBA00038230"/>
    </source>
</evidence>
<keyword evidence="11" id="KW-0176">Collagen</keyword>
<name>A0A4D9EKH6_9SAUR</name>
<proteinExistence type="inferred from homology"/>
<evidence type="ECO:0000256" key="11">
    <source>
        <dbReference type="ARBA" id="ARBA00023119"/>
    </source>
</evidence>
<dbReference type="AlphaFoldDB" id="A0A4D9EKH6"/>
<keyword evidence="10" id="KW-0106">Calcium</keyword>
<protein>
    <recommendedName>
        <fullName evidence="17">Pulmonary surfactant-associated protein A</fullName>
    </recommendedName>
</protein>
<keyword evidence="12" id="KW-1015">Disulfide bond</keyword>
<dbReference type="InterPro" id="IPR008160">
    <property type="entry name" value="Collagen"/>
</dbReference>
<dbReference type="SMART" id="SM00034">
    <property type="entry name" value="CLECT"/>
    <property type="match status" value="1"/>
</dbReference>
<keyword evidence="8 19" id="KW-0732">Signal</keyword>
<keyword evidence="5" id="KW-0272">Extracellular matrix</keyword>
<dbReference type="STRING" id="55544.A0A4D9EKH6"/>
<evidence type="ECO:0000256" key="17">
    <source>
        <dbReference type="ARBA" id="ARBA00041095"/>
    </source>
</evidence>
<sequence length="302" mass="32198">MHLCHPFKALVLAMALMMASGVDINKHEKNMNACPVLQCCAPGTNGLPGRDGRDGKEGPKGEKGDQGAGLRGLQGFPGKAGPQGAKGDQGPQGEKGQKGESASEKSSLSDSGPQRPPSGMPGLPGRDGLPGVKGPQGEKGNKGERGEPGPEGLPASVDPELQESLQVLKHRITRLEGVLTLEGKITEVGGKILATNGKEVNFETTLKACEHAGGSIATPRNKEENDAIWNIVKQFNRYAYLGIRESDVPGEFHYLDGKPLNYTNWYGSEPTGNGLENCVEMYTDGGWNDKKCDQYRLTICEF</sequence>
<keyword evidence="6" id="KW-0305">Gaseous exchange</keyword>
<evidence type="ECO:0000256" key="3">
    <source>
        <dbReference type="ARBA" id="ARBA00022439"/>
    </source>
</evidence>
<dbReference type="PROSITE" id="PS50041">
    <property type="entry name" value="C_TYPE_LECTIN_2"/>
    <property type="match status" value="1"/>
</dbReference>
<evidence type="ECO:0000256" key="8">
    <source>
        <dbReference type="ARBA" id="ARBA00022729"/>
    </source>
</evidence>
<evidence type="ECO:0000256" key="10">
    <source>
        <dbReference type="ARBA" id="ARBA00022837"/>
    </source>
</evidence>
<comment type="caution">
    <text evidence="21">The sequence shown here is derived from an EMBL/GenBank/DDBJ whole genome shotgun (WGS) entry which is preliminary data.</text>
</comment>
<evidence type="ECO:0000256" key="16">
    <source>
        <dbReference type="ARBA" id="ARBA00038763"/>
    </source>
</evidence>
<organism evidence="21 22">
    <name type="scientific">Platysternon megacephalum</name>
    <name type="common">big-headed turtle</name>
    <dbReference type="NCBI Taxonomy" id="55544"/>
    <lineage>
        <taxon>Eukaryota</taxon>
        <taxon>Metazoa</taxon>
        <taxon>Chordata</taxon>
        <taxon>Craniata</taxon>
        <taxon>Vertebrata</taxon>
        <taxon>Euteleostomi</taxon>
        <taxon>Archelosauria</taxon>
        <taxon>Testudinata</taxon>
        <taxon>Testudines</taxon>
        <taxon>Cryptodira</taxon>
        <taxon>Durocryptodira</taxon>
        <taxon>Testudinoidea</taxon>
        <taxon>Platysternidae</taxon>
        <taxon>Platysternon</taxon>
    </lineage>
</organism>
<evidence type="ECO:0000259" key="20">
    <source>
        <dbReference type="PROSITE" id="PS50041"/>
    </source>
</evidence>
<dbReference type="InterPro" id="IPR001304">
    <property type="entry name" value="C-type_lectin-like"/>
</dbReference>
<dbReference type="Gene3D" id="3.10.100.10">
    <property type="entry name" value="Mannose-Binding Protein A, subunit A"/>
    <property type="match status" value="1"/>
</dbReference>
<dbReference type="PROSITE" id="PS00615">
    <property type="entry name" value="C_TYPE_LECTIN_1"/>
    <property type="match status" value="1"/>
</dbReference>
<keyword evidence="9" id="KW-0430">Lectin</keyword>
<dbReference type="GO" id="GO:0007585">
    <property type="term" value="P:respiratory gaseous exchange by respiratory system"/>
    <property type="evidence" value="ECO:0007669"/>
    <property type="project" value="UniProtKB-KW"/>
</dbReference>
<dbReference type="Pfam" id="PF01391">
    <property type="entry name" value="Collagen"/>
    <property type="match status" value="1"/>
</dbReference>
<comment type="subcellular location">
    <subcellularLocation>
        <location evidence="2">Secreted</location>
        <location evidence="2">Extracellular space</location>
        <location evidence="2">Extracellular matrix</location>
    </subcellularLocation>
    <subcellularLocation>
        <location evidence="1">Secreted</location>
        <location evidence="1">Extracellular space</location>
        <location evidence="1">Surface film</location>
    </subcellularLocation>
</comment>
<evidence type="ECO:0000256" key="9">
    <source>
        <dbReference type="ARBA" id="ARBA00022734"/>
    </source>
</evidence>
<dbReference type="GO" id="GO:0005581">
    <property type="term" value="C:collagen trimer"/>
    <property type="evidence" value="ECO:0007669"/>
    <property type="project" value="UniProtKB-KW"/>
</dbReference>
<dbReference type="GO" id="GO:0046872">
    <property type="term" value="F:metal ion binding"/>
    <property type="evidence" value="ECO:0007669"/>
    <property type="project" value="UniProtKB-KW"/>
</dbReference>
<feature type="region of interest" description="Disordered" evidence="18">
    <location>
        <begin position="44"/>
        <end position="157"/>
    </location>
</feature>
<evidence type="ECO:0000256" key="12">
    <source>
        <dbReference type="ARBA" id="ARBA00023157"/>
    </source>
</evidence>
<feature type="chain" id="PRO_5020039347" description="Pulmonary surfactant-associated protein A" evidence="19">
    <location>
        <begin position="22"/>
        <end position="302"/>
    </location>
</feature>